<dbReference type="Pfam" id="PF13699">
    <property type="entry name" value="eCIS_core"/>
    <property type="match status" value="2"/>
</dbReference>
<reference evidence="3 4" key="1">
    <citation type="submission" date="2019-03" db="EMBL/GenBank/DDBJ databases">
        <title>Draft genome of Massilia hortus sp. nov., a novel bacterial species of the Oxalobacteraceae family.</title>
        <authorList>
            <person name="Peta V."/>
            <person name="Raths R."/>
            <person name="Bucking H."/>
        </authorList>
    </citation>
    <scope>NUCLEOTIDE SEQUENCE [LARGE SCALE GENOMIC DNA]</scope>
    <source>
        <strain evidence="3 4">ONC3</strain>
    </source>
</reference>
<dbReference type="AlphaFoldDB" id="A0A4Y9SY18"/>
<dbReference type="EMBL" id="SPUM01000081">
    <property type="protein sequence ID" value="TFW31749.1"/>
    <property type="molecule type" value="Genomic_DNA"/>
</dbReference>
<feature type="domain" description="eCIS core" evidence="2">
    <location>
        <begin position="370"/>
        <end position="446"/>
    </location>
</feature>
<organism evidence="3 4">
    <name type="scientific">Massilia horti</name>
    <dbReference type="NCBI Taxonomy" id="2562153"/>
    <lineage>
        <taxon>Bacteria</taxon>
        <taxon>Pseudomonadati</taxon>
        <taxon>Pseudomonadota</taxon>
        <taxon>Betaproteobacteria</taxon>
        <taxon>Burkholderiales</taxon>
        <taxon>Oxalobacteraceae</taxon>
        <taxon>Telluria group</taxon>
        <taxon>Massilia</taxon>
    </lineage>
</organism>
<evidence type="ECO:0000313" key="4">
    <source>
        <dbReference type="Proteomes" id="UP000297258"/>
    </source>
</evidence>
<accession>A0A4Y9SY18</accession>
<sequence length="758" mass="80067">MSEIVRGPCTQEKQPSRTPASNRVLHRRCSCGKQTADGRECAECSARKGSLQRAARSPRGNEAENPGAALLVDQVLSSPGQALDASTRAFMERRFGYDFSQVRVHTGPAAAQSAQAIDAAAYTTGRDLVFNTGEYSPQTSAGRHLLAHELAHVVQQSTGAVSGRAAVGGMRVSDPNDAHERQADAVASSLSSDPISGNPGPAPTVYLAPLDAGASRAIQRQRRGDAPARPAVSRGAAIVEDGQRVAAGQMHRSEFLTALRDSLLAATNDELRRFGRTATDCPYILRTIERYAHRPLSSLMRLIRAFAHPAPGADAPGLIRAVTERARVVARRIAERQGPRAQAATERQDAVLPAHDPALVRTQLGNGRALEPATRDRMESSFRRDFASVRIHDDPTAARFSTVLGARAFTIGQDIAFAANQYRPGTAAGDLLIAHELAHTVQQAAGLAQPTSGPGGVELERQAERAGAAAVAGHGAGPASRGLGETPLQIQRWPAVVAGAIVVAEATPEIVVVAEVGAEVVITDGALVAAGEVAAPAVLEAAAPAVVETVAPAALETVAPAALETVAPAAASTSSSVLTAATATIGTGVAATTLSSDSPTQEDEQRRCRSTPCPQPLPIHWPAELPYPPEFVLVRTPSDVREAEGLGDRGRVQSRFAAEIADARSRHIPPPSPCDPMVEHDESRWNAPYDAHHIHPLYLGGLDVRTNICALEAHMHQSGHPRLDNQPNHLDEYMQCGICSASLKLHPAFQEYYIVGTK</sequence>
<gene>
    <name evidence="3" type="ORF">E4O92_12420</name>
</gene>
<comment type="caution">
    <text evidence="3">The sequence shown here is derived from an EMBL/GenBank/DDBJ whole genome shotgun (WGS) entry which is preliminary data.</text>
</comment>
<dbReference type="InterPro" id="IPR025295">
    <property type="entry name" value="eCIS_core_dom"/>
</dbReference>
<feature type="region of interest" description="Disordered" evidence="1">
    <location>
        <begin position="1"/>
        <end position="21"/>
    </location>
</feature>
<dbReference type="OrthoDB" id="7387101at2"/>
<proteinExistence type="predicted"/>
<evidence type="ECO:0000256" key="1">
    <source>
        <dbReference type="SAM" id="MobiDB-lite"/>
    </source>
</evidence>
<dbReference type="RefSeq" id="WP_135190089.1">
    <property type="nucleotide sequence ID" value="NZ_SPUM01000081.1"/>
</dbReference>
<keyword evidence="4" id="KW-1185">Reference proteome</keyword>
<dbReference type="Proteomes" id="UP000297258">
    <property type="component" value="Unassembled WGS sequence"/>
</dbReference>
<feature type="compositionally biased region" description="Polar residues" evidence="1">
    <location>
        <begin position="11"/>
        <end position="21"/>
    </location>
</feature>
<feature type="region of interest" description="Disordered" evidence="1">
    <location>
        <begin position="592"/>
        <end position="615"/>
    </location>
</feature>
<evidence type="ECO:0000259" key="2">
    <source>
        <dbReference type="Pfam" id="PF13699"/>
    </source>
</evidence>
<protein>
    <submittedName>
        <fullName evidence="3">DUF4157 domain-containing protein</fullName>
    </submittedName>
</protein>
<feature type="domain" description="eCIS core" evidence="2">
    <location>
        <begin position="83"/>
        <end position="159"/>
    </location>
</feature>
<name>A0A4Y9SY18_9BURK</name>
<evidence type="ECO:0000313" key="3">
    <source>
        <dbReference type="EMBL" id="TFW31749.1"/>
    </source>
</evidence>